<accession>A0AAD7JRX4</accession>
<reference evidence="2" key="1">
    <citation type="submission" date="2023-03" db="EMBL/GenBank/DDBJ databases">
        <title>Massive genome expansion in bonnet fungi (Mycena s.s.) driven by repeated elements and novel gene families across ecological guilds.</title>
        <authorList>
            <consortium name="Lawrence Berkeley National Laboratory"/>
            <person name="Harder C.B."/>
            <person name="Miyauchi S."/>
            <person name="Viragh M."/>
            <person name="Kuo A."/>
            <person name="Thoen E."/>
            <person name="Andreopoulos B."/>
            <person name="Lu D."/>
            <person name="Skrede I."/>
            <person name="Drula E."/>
            <person name="Henrissat B."/>
            <person name="Morin E."/>
            <person name="Kohler A."/>
            <person name="Barry K."/>
            <person name="LaButti K."/>
            <person name="Morin E."/>
            <person name="Salamov A."/>
            <person name="Lipzen A."/>
            <person name="Mereny Z."/>
            <person name="Hegedus B."/>
            <person name="Baldrian P."/>
            <person name="Stursova M."/>
            <person name="Weitz H."/>
            <person name="Taylor A."/>
            <person name="Grigoriev I.V."/>
            <person name="Nagy L.G."/>
            <person name="Martin F."/>
            <person name="Kauserud H."/>
        </authorList>
    </citation>
    <scope>NUCLEOTIDE SEQUENCE</scope>
    <source>
        <strain evidence="2">CBHHK182m</strain>
    </source>
</reference>
<dbReference type="EMBL" id="JARKIB010000019">
    <property type="protein sequence ID" value="KAJ7768886.1"/>
    <property type="molecule type" value="Genomic_DNA"/>
</dbReference>
<evidence type="ECO:0000313" key="2">
    <source>
        <dbReference type="EMBL" id="KAJ7768886.1"/>
    </source>
</evidence>
<organism evidence="2 3">
    <name type="scientific">Mycena metata</name>
    <dbReference type="NCBI Taxonomy" id="1033252"/>
    <lineage>
        <taxon>Eukaryota</taxon>
        <taxon>Fungi</taxon>
        <taxon>Dikarya</taxon>
        <taxon>Basidiomycota</taxon>
        <taxon>Agaricomycotina</taxon>
        <taxon>Agaricomycetes</taxon>
        <taxon>Agaricomycetidae</taxon>
        <taxon>Agaricales</taxon>
        <taxon>Marasmiineae</taxon>
        <taxon>Mycenaceae</taxon>
        <taxon>Mycena</taxon>
    </lineage>
</organism>
<dbReference type="Proteomes" id="UP001215598">
    <property type="component" value="Unassembled WGS sequence"/>
</dbReference>
<dbReference type="AlphaFoldDB" id="A0AAD7JRX4"/>
<keyword evidence="3" id="KW-1185">Reference proteome</keyword>
<proteinExistence type="predicted"/>
<feature type="compositionally biased region" description="Pro residues" evidence="1">
    <location>
        <begin position="95"/>
        <end position="118"/>
    </location>
</feature>
<protein>
    <submittedName>
        <fullName evidence="2">Uncharacterized protein</fullName>
    </submittedName>
</protein>
<gene>
    <name evidence="2" type="ORF">B0H16DRAFT_1780976</name>
</gene>
<evidence type="ECO:0000256" key="1">
    <source>
        <dbReference type="SAM" id="MobiDB-lite"/>
    </source>
</evidence>
<name>A0AAD7JRX4_9AGAR</name>
<feature type="compositionally biased region" description="Basic and acidic residues" evidence="1">
    <location>
        <begin position="157"/>
        <end position="179"/>
    </location>
</feature>
<comment type="caution">
    <text evidence="2">The sequence shown here is derived from an EMBL/GenBank/DDBJ whole genome shotgun (WGS) entry which is preliminary data.</text>
</comment>
<sequence length="382" mass="41557">MPGLVLSNAKEFRGDLLGWGEQVLPDWLGKAAPKQEADLCKGKEDDDDEALPVVNRCPYPAEKKDKKDKKPVKKSKNDEPAGVIHDFALRLPKRGPAPPPPPAPAPTLPPPLPSPAPPVVLLTLASSVPSVDNNDVGGGEKASQRKKNKMDAASAKPDGEKDGDGRRAKRDGEKGGREAGDDEGLSKKRKKHGGSGSAQAGGDEGSPKKRKKDSDGASLMRRRTGAPMLRWRVMMDQQREGRGRTLQVSSLTVLRRVVTKDRLERLLVPKLMGKGQKRGEAKEAGYRPAEQSSSAPLATGIDCRKLPAPFKWTDKYEVSHVKRSLCLLGIGTGSAGQDRIGLHPMNLPLLQLLAADVRALYRAGYITQLVEILQPWVEFREW</sequence>
<evidence type="ECO:0000313" key="3">
    <source>
        <dbReference type="Proteomes" id="UP001215598"/>
    </source>
</evidence>
<feature type="region of interest" description="Disordered" evidence="1">
    <location>
        <begin position="39"/>
        <end position="227"/>
    </location>
</feature>